<dbReference type="AlphaFoldDB" id="Q16NQ7"/>
<dbReference type="EMBL" id="CH477812">
    <property type="protein sequence ID" value="EAT35988.1"/>
    <property type="molecule type" value="Genomic_DNA"/>
</dbReference>
<reference evidence="1" key="3">
    <citation type="submission" date="2012-09" db="EMBL/GenBank/DDBJ databases">
        <authorList>
            <consortium name="VectorBase"/>
        </authorList>
    </citation>
    <scope>NUCLEOTIDE SEQUENCE</scope>
    <source>
        <strain evidence="1">Liverpool</strain>
    </source>
</reference>
<dbReference type="Proteomes" id="UP000682892">
    <property type="component" value="Unassembled WGS sequence"/>
</dbReference>
<evidence type="ECO:0000313" key="2">
    <source>
        <dbReference type="Proteomes" id="UP000682892"/>
    </source>
</evidence>
<reference evidence="1" key="2">
    <citation type="journal article" date="2007" name="Science">
        <title>Genome sequence of Aedes aegypti, a major arbovirus vector.</title>
        <authorList>
            <person name="Nene V."/>
            <person name="Wortman J.R."/>
            <person name="Lawson D."/>
            <person name="Haas B."/>
            <person name="Kodira C."/>
            <person name="Tu Z.J."/>
            <person name="Loftus B."/>
            <person name="Xi Z."/>
            <person name="Megy K."/>
            <person name="Grabherr M."/>
            <person name="Ren Q."/>
            <person name="Zdobnov E.M."/>
            <person name="Lobo N.F."/>
            <person name="Campbell K.S."/>
            <person name="Brown S.E."/>
            <person name="Bonaldo M.F."/>
            <person name="Zhu J."/>
            <person name="Sinkins S.P."/>
            <person name="Hogenkamp D.G."/>
            <person name="Amedeo P."/>
            <person name="Arensburger P."/>
            <person name="Atkinson P.W."/>
            <person name="Bidwell S."/>
            <person name="Biedler J."/>
            <person name="Birney E."/>
            <person name="Bruggner R.V."/>
            <person name="Costas J."/>
            <person name="Coy M.R."/>
            <person name="Crabtree J."/>
            <person name="Crawford M."/>
            <person name="Debruyn B."/>
            <person name="Decaprio D."/>
            <person name="Eiglmeier K."/>
            <person name="Eisenstadt E."/>
            <person name="El-Dorry H."/>
            <person name="Gelbart W.M."/>
            <person name="Gomes S.L."/>
            <person name="Hammond M."/>
            <person name="Hannick L.I."/>
            <person name="Hogan J.R."/>
            <person name="Holmes M.H."/>
            <person name="Jaffe D."/>
            <person name="Johnston J.S."/>
            <person name="Kennedy R.C."/>
            <person name="Koo H."/>
            <person name="Kravitz S."/>
            <person name="Kriventseva E.V."/>
            <person name="Kulp D."/>
            <person name="Labutti K."/>
            <person name="Lee E."/>
            <person name="Li S."/>
            <person name="Lovin D.D."/>
            <person name="Mao C."/>
            <person name="Mauceli E."/>
            <person name="Menck C.F."/>
            <person name="Miller J.R."/>
            <person name="Montgomery P."/>
            <person name="Mori A."/>
            <person name="Nascimento A.L."/>
            <person name="Naveira H.F."/>
            <person name="Nusbaum C."/>
            <person name="O'leary S."/>
            <person name="Orvis J."/>
            <person name="Pertea M."/>
            <person name="Quesneville H."/>
            <person name="Reidenbach K.R."/>
            <person name="Rogers Y.H."/>
            <person name="Roth C.W."/>
            <person name="Schneider J.R."/>
            <person name="Schatz M."/>
            <person name="Shumway M."/>
            <person name="Stanke M."/>
            <person name="Stinson E.O."/>
            <person name="Tubio J.M."/>
            <person name="Vanzee J.P."/>
            <person name="Verjovski-Almeida S."/>
            <person name="Werner D."/>
            <person name="White O."/>
            <person name="Wyder S."/>
            <person name="Zeng Q."/>
            <person name="Zhao Q."/>
            <person name="Zhao Y."/>
            <person name="Hill C.A."/>
            <person name="Raikhel A.S."/>
            <person name="Soares M.B."/>
            <person name="Knudson D.L."/>
            <person name="Lee N.H."/>
            <person name="Galagan J."/>
            <person name="Salzberg S.L."/>
            <person name="Paulsen I.T."/>
            <person name="Dimopoulos G."/>
            <person name="Collins F.H."/>
            <person name="Birren B."/>
            <person name="Fraser-Liggett C.M."/>
            <person name="Severson D.W."/>
        </authorList>
    </citation>
    <scope>NUCLEOTIDE SEQUENCE [LARGE SCALE GENOMIC DNA]</scope>
    <source>
        <strain evidence="1">Liverpool</strain>
    </source>
</reference>
<sequence>MDGWLCVSSWFDSVANGKRIPALQCDTIQIIIIYRLCRACLQYPRHGKVTPANGRT</sequence>
<dbReference type="HOGENOM" id="CLU_3015988_0_0_1"/>
<proteinExistence type="predicted"/>
<gene>
    <name evidence="1" type="ORF">AaeL_AAEL011894</name>
</gene>
<organism evidence="1 2">
    <name type="scientific">Aedes aegypti</name>
    <name type="common">Yellowfever mosquito</name>
    <name type="synonym">Culex aegypti</name>
    <dbReference type="NCBI Taxonomy" id="7159"/>
    <lineage>
        <taxon>Eukaryota</taxon>
        <taxon>Metazoa</taxon>
        <taxon>Ecdysozoa</taxon>
        <taxon>Arthropoda</taxon>
        <taxon>Hexapoda</taxon>
        <taxon>Insecta</taxon>
        <taxon>Pterygota</taxon>
        <taxon>Neoptera</taxon>
        <taxon>Endopterygota</taxon>
        <taxon>Diptera</taxon>
        <taxon>Nematocera</taxon>
        <taxon>Culicoidea</taxon>
        <taxon>Culicidae</taxon>
        <taxon>Culicinae</taxon>
        <taxon>Aedini</taxon>
        <taxon>Aedes</taxon>
        <taxon>Stegomyia</taxon>
    </lineage>
</organism>
<name>Q16NQ7_AEDAE</name>
<protein>
    <submittedName>
        <fullName evidence="1">AAEL011894-PA</fullName>
    </submittedName>
</protein>
<reference evidence="1" key="1">
    <citation type="submission" date="2005-10" db="EMBL/GenBank/DDBJ databases">
        <authorList>
            <person name="Loftus B.J."/>
            <person name="Nene V.M."/>
            <person name="Hannick L.I."/>
            <person name="Bidwell S."/>
            <person name="Haas B."/>
            <person name="Amedeo P."/>
            <person name="Orvis J."/>
            <person name="Wortman J.R."/>
            <person name="White O.R."/>
            <person name="Salzberg S."/>
            <person name="Shumway M."/>
            <person name="Koo H."/>
            <person name="Zhao Y."/>
            <person name="Holmes M."/>
            <person name="Miller J."/>
            <person name="Schatz M."/>
            <person name="Pop M."/>
            <person name="Pai G."/>
            <person name="Utterback T."/>
            <person name="Rogers Y.-H."/>
            <person name="Kravitz S."/>
            <person name="Fraser C.M."/>
        </authorList>
    </citation>
    <scope>NUCLEOTIDE SEQUENCE</scope>
    <source>
        <strain evidence="1">Liverpool</strain>
    </source>
</reference>
<dbReference type="PaxDb" id="7159-AAEL011894-PA"/>
<accession>Q16NQ7</accession>
<evidence type="ECO:0000313" key="1">
    <source>
        <dbReference type="EMBL" id="EAT35988.1"/>
    </source>
</evidence>